<keyword evidence="4" id="KW-1185">Reference proteome</keyword>
<dbReference type="GO" id="GO:0005634">
    <property type="term" value="C:nucleus"/>
    <property type="evidence" value="ECO:0007669"/>
    <property type="project" value="UniProtKB-SubCell"/>
</dbReference>
<dbReference type="PANTHER" id="PTHR37534">
    <property type="entry name" value="TRANSCRIPTIONAL ACTIVATOR PROTEIN UGA3"/>
    <property type="match status" value="1"/>
</dbReference>
<keyword evidence="2" id="KW-0539">Nucleus</keyword>
<accession>A0AA35LR70</accession>
<reference evidence="3" key="1">
    <citation type="submission" date="2023-01" db="EMBL/GenBank/DDBJ databases">
        <authorList>
            <person name="Piombo E."/>
        </authorList>
    </citation>
    <scope>NUCLEOTIDE SEQUENCE</scope>
</reference>
<dbReference type="Proteomes" id="UP001160390">
    <property type="component" value="Unassembled WGS sequence"/>
</dbReference>
<evidence type="ECO:0000313" key="3">
    <source>
        <dbReference type="EMBL" id="CAI6038139.1"/>
    </source>
</evidence>
<dbReference type="Pfam" id="PF11951">
    <property type="entry name" value="Fungal_trans_2"/>
    <property type="match status" value="1"/>
</dbReference>
<protein>
    <submittedName>
        <fullName evidence="3">Uncharacterized protein</fullName>
    </submittedName>
</protein>
<proteinExistence type="predicted"/>
<evidence type="ECO:0000313" key="4">
    <source>
        <dbReference type="Proteomes" id="UP001160390"/>
    </source>
</evidence>
<dbReference type="InterPro" id="IPR021858">
    <property type="entry name" value="Fun_TF"/>
</dbReference>
<sequence>MWDSKDFDITSGDIHDIGEDQPEISFLPGMGASLYSMYPLTDMKSDDKMLFNFFRNADNNNYRQVVLPLAYQSRLLLKAVLAVAANSARAHDARFHTAALQYQTEALQGLQKSISKKNRTPFSRLEILGIILMLCFFEIYSPTPGLIYANNVPIRSWRAHSQGVRNLLKECTFSNSHETHYERGILSFLGQYFASRSVLTYTAMSRNEDHESVFRDATYWLTLADRQDTEINPFAGCSNELLGLILSIAKEVRRQKTAQSPPSFTQREWANEMKRRLQSIQQHPPVESSSALINVLSGQSEANIPPEVSAEKTAEAFRLAALILLEDTHYNRSTIDATEAVDPLSRMFQLLDSGYSIPPFGKLGSSSFLWPIFIAGCHLRCSQQQGTMLDLTTKLISGNESDYWPRNTMAERIQHVMIHVWLVTSRSNEAMAATEAGNGTGSFVWESGMLTSKYVFEWS</sequence>
<gene>
    <name evidence="3" type="ORF">CCHLO57077_00015986</name>
</gene>
<dbReference type="AlphaFoldDB" id="A0AA35LR70"/>
<comment type="subcellular location">
    <subcellularLocation>
        <location evidence="1">Nucleus</location>
    </subcellularLocation>
</comment>
<comment type="caution">
    <text evidence="3">The sequence shown here is derived from an EMBL/GenBank/DDBJ whole genome shotgun (WGS) entry which is preliminary data.</text>
</comment>
<dbReference type="EMBL" id="CABFNP030000521">
    <property type="protein sequence ID" value="CAI6038139.1"/>
    <property type="molecule type" value="Genomic_DNA"/>
</dbReference>
<evidence type="ECO:0000256" key="1">
    <source>
        <dbReference type="ARBA" id="ARBA00004123"/>
    </source>
</evidence>
<organism evidence="3 4">
    <name type="scientific">Clonostachys chloroleuca</name>
    <dbReference type="NCBI Taxonomy" id="1926264"/>
    <lineage>
        <taxon>Eukaryota</taxon>
        <taxon>Fungi</taxon>
        <taxon>Dikarya</taxon>
        <taxon>Ascomycota</taxon>
        <taxon>Pezizomycotina</taxon>
        <taxon>Sordariomycetes</taxon>
        <taxon>Hypocreomycetidae</taxon>
        <taxon>Hypocreales</taxon>
        <taxon>Bionectriaceae</taxon>
        <taxon>Clonostachys</taxon>
    </lineage>
</organism>
<dbReference type="PANTHER" id="PTHR37534:SF46">
    <property type="entry name" value="ZN(II)2CYS6 TRANSCRIPTION FACTOR (EUROFUNG)"/>
    <property type="match status" value="1"/>
</dbReference>
<evidence type="ECO:0000256" key="2">
    <source>
        <dbReference type="ARBA" id="ARBA00023242"/>
    </source>
</evidence>
<name>A0AA35LR70_9HYPO</name>